<name>A0A011U8H1_9HYPH</name>
<organism evidence="5 7">
    <name type="scientific">Aquamicrobium defluvii</name>
    <dbReference type="NCBI Taxonomy" id="69279"/>
    <lineage>
        <taxon>Bacteria</taxon>
        <taxon>Pseudomonadati</taxon>
        <taxon>Pseudomonadota</taxon>
        <taxon>Alphaproteobacteria</taxon>
        <taxon>Hyphomicrobiales</taxon>
        <taxon>Phyllobacteriaceae</taxon>
        <taxon>Aquamicrobium</taxon>
    </lineage>
</organism>
<dbReference type="CDD" id="cd07377">
    <property type="entry name" value="WHTH_GntR"/>
    <property type="match status" value="1"/>
</dbReference>
<dbReference type="PANTHER" id="PTHR43537">
    <property type="entry name" value="TRANSCRIPTIONAL REGULATOR, GNTR FAMILY"/>
    <property type="match status" value="1"/>
</dbReference>
<keyword evidence="2 6" id="KW-0238">DNA-binding</keyword>
<evidence type="ECO:0000313" key="8">
    <source>
        <dbReference type="Proteomes" id="UP000294958"/>
    </source>
</evidence>
<evidence type="ECO:0000259" key="4">
    <source>
        <dbReference type="PROSITE" id="PS50949"/>
    </source>
</evidence>
<dbReference type="SUPFAM" id="SSF46785">
    <property type="entry name" value="Winged helix' DNA-binding domain"/>
    <property type="match status" value="1"/>
</dbReference>
<dbReference type="RefSeq" id="WP_035031128.1">
    <property type="nucleotide sequence ID" value="NZ_KK073903.1"/>
</dbReference>
<dbReference type="InterPro" id="IPR036390">
    <property type="entry name" value="WH_DNA-bd_sf"/>
</dbReference>
<comment type="caution">
    <text evidence="5">The sequence shown here is derived from an EMBL/GenBank/DDBJ whole genome shotgun (WGS) entry which is preliminary data.</text>
</comment>
<accession>A0A011U8H1</accession>
<keyword evidence="8" id="KW-1185">Reference proteome</keyword>
<keyword evidence="1" id="KW-0805">Transcription regulation</keyword>
<dbReference type="PROSITE" id="PS50949">
    <property type="entry name" value="HTH_GNTR"/>
    <property type="match status" value="1"/>
</dbReference>
<dbReference type="InterPro" id="IPR011711">
    <property type="entry name" value="GntR_C"/>
</dbReference>
<evidence type="ECO:0000256" key="3">
    <source>
        <dbReference type="ARBA" id="ARBA00023163"/>
    </source>
</evidence>
<proteinExistence type="predicted"/>
<dbReference type="SMART" id="SM00895">
    <property type="entry name" value="FCD"/>
    <property type="match status" value="1"/>
</dbReference>
<protein>
    <submittedName>
        <fullName evidence="5 6">GntR family transcriptional regulator</fullName>
    </submittedName>
</protein>
<dbReference type="Gene3D" id="1.10.10.10">
    <property type="entry name" value="Winged helix-like DNA-binding domain superfamily/Winged helix DNA-binding domain"/>
    <property type="match status" value="1"/>
</dbReference>
<evidence type="ECO:0000313" key="5">
    <source>
        <dbReference type="EMBL" id="EXL02391.1"/>
    </source>
</evidence>
<dbReference type="Pfam" id="PF07729">
    <property type="entry name" value="FCD"/>
    <property type="match status" value="1"/>
</dbReference>
<dbReference type="PATRIC" id="fig|69279.3.peg.4044"/>
<dbReference type="InterPro" id="IPR036388">
    <property type="entry name" value="WH-like_DNA-bd_sf"/>
</dbReference>
<dbReference type="GO" id="GO:0003700">
    <property type="term" value="F:DNA-binding transcription factor activity"/>
    <property type="evidence" value="ECO:0007669"/>
    <property type="project" value="InterPro"/>
</dbReference>
<dbReference type="Proteomes" id="UP000019849">
    <property type="component" value="Unassembled WGS sequence"/>
</dbReference>
<dbReference type="GO" id="GO:0003677">
    <property type="term" value="F:DNA binding"/>
    <property type="evidence" value="ECO:0007669"/>
    <property type="project" value="UniProtKB-KW"/>
</dbReference>
<dbReference type="OrthoDB" id="8638122at2"/>
<keyword evidence="3" id="KW-0804">Transcription</keyword>
<evidence type="ECO:0000313" key="7">
    <source>
        <dbReference type="Proteomes" id="UP000019849"/>
    </source>
</evidence>
<dbReference type="Pfam" id="PF00392">
    <property type="entry name" value="GntR"/>
    <property type="match status" value="1"/>
</dbReference>
<dbReference type="InterPro" id="IPR000524">
    <property type="entry name" value="Tscrpt_reg_HTH_GntR"/>
</dbReference>
<dbReference type="PANTHER" id="PTHR43537:SF5">
    <property type="entry name" value="UXU OPERON TRANSCRIPTIONAL REGULATOR"/>
    <property type="match status" value="1"/>
</dbReference>
<feature type="domain" description="HTH gntR-type" evidence="4">
    <location>
        <begin position="13"/>
        <end position="80"/>
    </location>
</feature>
<gene>
    <name evidence="5" type="ORF">BG36_14925</name>
    <name evidence="6" type="ORF">DES43_12517</name>
</gene>
<reference evidence="5 7" key="1">
    <citation type="submission" date="2014-02" db="EMBL/GenBank/DDBJ databases">
        <title>Aquamicrobium defluvii Genome sequencing.</title>
        <authorList>
            <person name="Wang X."/>
        </authorList>
    </citation>
    <scope>NUCLEOTIDE SEQUENCE [LARGE SCALE GENOMIC DNA]</scope>
    <source>
        <strain evidence="5 7">W13Z1</strain>
    </source>
</reference>
<dbReference type="SUPFAM" id="SSF48008">
    <property type="entry name" value="GntR ligand-binding domain-like"/>
    <property type="match status" value="1"/>
</dbReference>
<dbReference type="AlphaFoldDB" id="A0A011U8H1"/>
<evidence type="ECO:0000256" key="1">
    <source>
        <dbReference type="ARBA" id="ARBA00023015"/>
    </source>
</evidence>
<dbReference type="HOGENOM" id="CLU_017584_5_2_5"/>
<dbReference type="InterPro" id="IPR008920">
    <property type="entry name" value="TF_FadR/GntR_C"/>
</dbReference>
<evidence type="ECO:0000313" key="6">
    <source>
        <dbReference type="EMBL" id="TDR32887.1"/>
    </source>
</evidence>
<dbReference type="EMBL" id="SNZF01000025">
    <property type="protein sequence ID" value="TDR32887.1"/>
    <property type="molecule type" value="Genomic_DNA"/>
</dbReference>
<dbReference type="Proteomes" id="UP000294958">
    <property type="component" value="Unassembled WGS sequence"/>
</dbReference>
<dbReference type="eggNOG" id="COG1802">
    <property type="taxonomic scope" value="Bacteria"/>
</dbReference>
<sequence length="239" mass="26322">MIVAPGPAATAHVPASERIYLALRQEIMRCEIAPGATLDATSIARRYEVSKTPVRDAMQKLAADGLVTILPRSGYHVAPITFQAVHDILDMRAAIGPHAARQAARYATPAEVTLLRRIVREYDAPLDIGTMQQVARRFHIAIARCSRNRRIVALSENLFDELERLLRFAIDFTVKTGEHSDEHTALVDAIEAGDGERAAAIETAHIRSSREFLIERLMTLGYLSENEIQIGSASRSAGE</sequence>
<reference evidence="6 8" key="2">
    <citation type="submission" date="2019-03" db="EMBL/GenBank/DDBJ databases">
        <title>Genomic Encyclopedia of Type Strains, Phase IV (KMG-IV): sequencing the most valuable type-strain genomes for metagenomic binning, comparative biology and taxonomic classification.</title>
        <authorList>
            <person name="Goeker M."/>
        </authorList>
    </citation>
    <scope>NUCLEOTIDE SEQUENCE [LARGE SCALE GENOMIC DNA]</scope>
    <source>
        <strain evidence="6 8">DSM 11603</strain>
    </source>
</reference>
<dbReference type="STRING" id="69279.BG36_14925"/>
<dbReference type="Gene3D" id="1.20.120.530">
    <property type="entry name" value="GntR ligand-binding domain-like"/>
    <property type="match status" value="1"/>
</dbReference>
<dbReference type="EMBL" id="JENY01000031">
    <property type="protein sequence ID" value="EXL02391.1"/>
    <property type="molecule type" value="Genomic_DNA"/>
</dbReference>
<evidence type="ECO:0000256" key="2">
    <source>
        <dbReference type="ARBA" id="ARBA00023125"/>
    </source>
</evidence>
<dbReference type="SMART" id="SM00345">
    <property type="entry name" value="HTH_GNTR"/>
    <property type="match status" value="1"/>
</dbReference>